<name>A0ABX8MNF7_9PSED</name>
<keyword evidence="2" id="KW-1185">Reference proteome</keyword>
<proteinExistence type="predicted"/>
<gene>
    <name evidence="1" type="ORF">KSS89_28870</name>
</gene>
<sequence length="606" mass="65515">MSILNGPRLNFWGGISTDVSVPNNSPTLPTGATSTMDLFDLTTSIMSPAAKDYSDDQLYALINAPDPEIGPQSRYTAGGWNHYGDHVVSLQNARISSQGTPGNIEPSGDLVGQPVYLLGSLVPGTGQGPYSGPMMVDLDPTATTTTQIFVGGLQIGDGDTPQLLIRWDSVCSSFDVNTRVLLPRTMDSPGSFHGSGTFQLTFPLSSIVSYNHASPGLKALIEDPRATGLVLRFVMFEMCPTLTTAQLNADYAANQFSPNPSIGRVIGTLATAYANEPQICPPGRQLVNADENIGSVAYAEVANDLLSLDMVNLIPKQTFRARRDDITSPIGPNVNYGTVTIAAGNTSLAIYQPDDPMLLDYYLYGGIIDVPLNATLLQQVQSNPLNISAPGTAGSGALSAPEIAYRVYTDQRNSYFDPNDRSIQVTLQARYLGGPMPEDIQIGITAAATNTYQGKRYWDFLQFPNSLTVPAGQSSVSFNISPQSGSSGLAGFTTLTYIINNDTTYPTYSNFRKYSRTDFGIPAGSQVTWDQVYENVLRFHYLAFPAMSRYIQLNQPDAVMGAKQAILARISPDYQNTTLYMSVVRSMSPSQRALLTAWLNGTPWQP</sequence>
<reference evidence="1" key="1">
    <citation type="submission" date="2021-06" db="EMBL/GenBank/DDBJ databases">
        <title>Updating the genus Pseudomonas: Description of 43 new species and partition of the Pseudomonas putida group.</title>
        <authorList>
            <person name="Girard L."/>
            <person name="Lood C."/>
            <person name="Vandamme P."/>
            <person name="Rokni-Zadeh H."/>
            <person name="van Noort V."/>
            <person name="Hofte M."/>
            <person name="Lavigne R."/>
            <person name="De Mot R."/>
        </authorList>
    </citation>
    <scope>NUCLEOTIDE SEQUENCE</scope>
    <source>
        <strain evidence="1">CMR12a</strain>
    </source>
</reference>
<accession>A0ABX8MNF7</accession>
<dbReference type="RefSeq" id="WP_124347261.1">
    <property type="nucleotide sequence ID" value="NZ_CP027706.1"/>
</dbReference>
<evidence type="ECO:0000313" key="1">
    <source>
        <dbReference type="EMBL" id="QXH40178.1"/>
    </source>
</evidence>
<evidence type="ECO:0000313" key="2">
    <source>
        <dbReference type="Proteomes" id="UP000693952"/>
    </source>
</evidence>
<dbReference type="EMBL" id="CP077074">
    <property type="protein sequence ID" value="QXH40178.1"/>
    <property type="molecule type" value="Genomic_DNA"/>
</dbReference>
<organism evidence="1 2">
    <name type="scientific">Pseudomonas sessilinigenes</name>
    <dbReference type="NCBI Taxonomy" id="658629"/>
    <lineage>
        <taxon>Bacteria</taxon>
        <taxon>Pseudomonadati</taxon>
        <taxon>Pseudomonadota</taxon>
        <taxon>Gammaproteobacteria</taxon>
        <taxon>Pseudomonadales</taxon>
        <taxon>Pseudomonadaceae</taxon>
        <taxon>Pseudomonas</taxon>
    </lineage>
</organism>
<protein>
    <submittedName>
        <fullName evidence="1">Uncharacterized protein</fullName>
    </submittedName>
</protein>
<dbReference type="Proteomes" id="UP000693952">
    <property type="component" value="Chromosome"/>
</dbReference>